<sequence>MKGIDYGLEKEGLVALCVDYEEGGRRGKGHSGRKTSAKSSIKKLVALSPVVEEEAYGEKRILIDRKTKGNTS</sequence>
<proteinExistence type="predicted"/>
<keyword evidence="2" id="KW-1185">Reference proteome</keyword>
<reference evidence="1" key="1">
    <citation type="submission" date="2020-03" db="EMBL/GenBank/DDBJ databases">
        <title>A high-quality chromosome-level genome assembly of a woody plant with both climbing and erect habits, Rhamnella rubrinervis.</title>
        <authorList>
            <person name="Lu Z."/>
            <person name="Yang Y."/>
            <person name="Zhu X."/>
            <person name="Sun Y."/>
        </authorList>
    </citation>
    <scope>NUCLEOTIDE SEQUENCE</scope>
    <source>
        <strain evidence="1">BYM</strain>
        <tissue evidence="1">Leaf</tissue>
    </source>
</reference>
<comment type="caution">
    <text evidence="1">The sequence shown here is derived from an EMBL/GenBank/DDBJ whole genome shotgun (WGS) entry which is preliminary data.</text>
</comment>
<dbReference type="AlphaFoldDB" id="A0A8K0HR95"/>
<dbReference type="EMBL" id="VOIH02000001">
    <property type="protein sequence ID" value="KAF3456118.1"/>
    <property type="molecule type" value="Genomic_DNA"/>
</dbReference>
<evidence type="ECO:0000313" key="2">
    <source>
        <dbReference type="Proteomes" id="UP000796880"/>
    </source>
</evidence>
<evidence type="ECO:0000313" key="1">
    <source>
        <dbReference type="EMBL" id="KAF3456118.1"/>
    </source>
</evidence>
<gene>
    <name evidence="1" type="ORF">FNV43_RR00766</name>
</gene>
<name>A0A8K0HR95_9ROSA</name>
<dbReference type="Proteomes" id="UP000796880">
    <property type="component" value="Unassembled WGS sequence"/>
</dbReference>
<protein>
    <submittedName>
        <fullName evidence="1">Uncharacterized protein</fullName>
    </submittedName>
</protein>
<organism evidence="1 2">
    <name type="scientific">Rhamnella rubrinervis</name>
    <dbReference type="NCBI Taxonomy" id="2594499"/>
    <lineage>
        <taxon>Eukaryota</taxon>
        <taxon>Viridiplantae</taxon>
        <taxon>Streptophyta</taxon>
        <taxon>Embryophyta</taxon>
        <taxon>Tracheophyta</taxon>
        <taxon>Spermatophyta</taxon>
        <taxon>Magnoliopsida</taxon>
        <taxon>eudicotyledons</taxon>
        <taxon>Gunneridae</taxon>
        <taxon>Pentapetalae</taxon>
        <taxon>rosids</taxon>
        <taxon>fabids</taxon>
        <taxon>Rosales</taxon>
        <taxon>Rhamnaceae</taxon>
        <taxon>rhamnoid group</taxon>
        <taxon>Rhamneae</taxon>
        <taxon>Rhamnella</taxon>
    </lineage>
</organism>
<accession>A0A8K0HR95</accession>